<feature type="binding site" evidence="14">
    <location>
        <position position="203"/>
    </location>
    <ligand>
        <name>Zn(2+)</name>
        <dbReference type="ChEBI" id="CHEBI:29105"/>
        <label>1</label>
    </ligand>
</feature>
<feature type="binding site" evidence="14">
    <location>
        <position position="170"/>
    </location>
    <ligand>
        <name>Zn(2+)</name>
        <dbReference type="ChEBI" id="CHEBI:29105"/>
        <label>2</label>
    </ligand>
</feature>
<feature type="domain" description="J" evidence="16">
    <location>
        <begin position="9"/>
        <end position="74"/>
    </location>
</feature>
<sequence>MPMATTKRDYYEILGLQRSASADEIKSAYRQQAKKYHPDRNPGDQEAERKFREAAEAYEVLSDAEKRRRYDRYGHAGLEGAGVHDFRSAEEVFSAFGEIFGGSGLFGDFFGARRRGPRAGADLLVRLEISLEEAARGATRTIELPRKEYCDTCDGTGAKPGTVATSCDYCGGRGQIVTARGFFQMAQTCPACGGEGVRVVDPCPSCRGSGRADKIATVQVRVPAGVDTGTILQLRNQGEPGDPGAPRGNLRVQVQVRPHAFFIRKGNDLVCQVPISFPQAALGAEIEVPTLDGPADLTIPRGTQSGDILKLRGRGMPDLSGNGRGDELVEVIIETPKRLSPRQEELLRELAELEHHDVSPRRKSFLEKLRDFFTEPEEGDAEPTR</sequence>
<comment type="function">
    <text evidence="11 14">Participates actively in the response to hyperosmotic and heat shock by preventing the aggregation of stress-denatured proteins and by disaggregating proteins, also in an autonomous, DnaK-independent fashion. Unfolded proteins bind initially to DnaJ; upon interaction with the DnaJ-bound protein, DnaK hydrolyzes its bound ATP, resulting in the formation of a stable complex. GrpE releases ADP from DnaK; ATP binding to DnaK triggers the release of the substrate protein, thus completing the reaction cycle. Several rounds of ATP-dependent interactions between DnaJ, DnaK and GrpE are required for fully efficient folding. Also involved, together with DnaK and GrpE, in the DNA replication of plasmids through activation of initiation proteins.</text>
</comment>
<evidence type="ECO:0000256" key="7">
    <source>
        <dbReference type="ARBA" id="ARBA00022771"/>
    </source>
</evidence>
<dbReference type="EMBL" id="RYZH01000010">
    <property type="protein sequence ID" value="RUL88466.1"/>
    <property type="molecule type" value="Genomic_DNA"/>
</dbReference>
<feature type="repeat" description="CXXCXGXG motif" evidence="14">
    <location>
        <begin position="167"/>
        <end position="174"/>
    </location>
</feature>
<evidence type="ECO:0000313" key="18">
    <source>
        <dbReference type="EMBL" id="RUL88466.1"/>
    </source>
</evidence>
<dbReference type="GO" id="GO:0006260">
    <property type="term" value="P:DNA replication"/>
    <property type="evidence" value="ECO:0007669"/>
    <property type="project" value="UniProtKB-KW"/>
</dbReference>
<comment type="caution">
    <text evidence="18">The sequence shown here is derived from an EMBL/GenBank/DDBJ whole genome shotgun (WGS) entry which is preliminary data.</text>
</comment>
<keyword evidence="7 14" id="KW-0863">Zinc-finger</keyword>
<evidence type="ECO:0000256" key="3">
    <source>
        <dbReference type="ARBA" id="ARBA00022490"/>
    </source>
</evidence>
<feature type="repeat" description="CXXCXGXG motif" evidence="14">
    <location>
        <begin position="203"/>
        <end position="210"/>
    </location>
</feature>
<dbReference type="OrthoDB" id="9779889at2"/>
<evidence type="ECO:0000256" key="9">
    <source>
        <dbReference type="ARBA" id="ARBA00023016"/>
    </source>
</evidence>
<feature type="binding site" evidence="14">
    <location>
        <position position="206"/>
    </location>
    <ligand>
        <name>Zn(2+)</name>
        <dbReference type="ChEBI" id="CHEBI:29105"/>
        <label>1</label>
    </ligand>
</feature>
<feature type="binding site" evidence="14">
    <location>
        <position position="150"/>
    </location>
    <ligand>
        <name>Zn(2+)</name>
        <dbReference type="ChEBI" id="CHEBI:29105"/>
        <label>1</label>
    </ligand>
</feature>
<reference evidence="18 19" key="1">
    <citation type="submission" date="2018-12" db="EMBL/GenBank/DDBJ databases">
        <authorList>
            <person name="Toschakov S.V."/>
        </authorList>
    </citation>
    <scope>NUCLEOTIDE SEQUENCE [LARGE SCALE GENOMIC DNA]</scope>
    <source>
        <strain evidence="18 19">GM2012</strain>
    </source>
</reference>
<dbReference type="NCBIfam" id="TIGR02349">
    <property type="entry name" value="DnaJ_bact"/>
    <property type="match status" value="1"/>
</dbReference>
<feature type="repeat" description="CXXCXGXG motif" evidence="14">
    <location>
        <begin position="189"/>
        <end position="196"/>
    </location>
</feature>
<evidence type="ECO:0000259" key="17">
    <source>
        <dbReference type="PROSITE" id="PS51188"/>
    </source>
</evidence>
<dbReference type="FunFam" id="2.60.260.20:FF:000004">
    <property type="entry name" value="Molecular chaperone DnaJ"/>
    <property type="match status" value="1"/>
</dbReference>
<dbReference type="GO" id="GO:0042026">
    <property type="term" value="P:protein refolding"/>
    <property type="evidence" value="ECO:0007669"/>
    <property type="project" value="TreeGrafter"/>
</dbReference>
<dbReference type="PROSITE" id="PS00636">
    <property type="entry name" value="DNAJ_1"/>
    <property type="match status" value="1"/>
</dbReference>
<dbReference type="CDD" id="cd06257">
    <property type="entry name" value="DnaJ"/>
    <property type="match status" value="1"/>
</dbReference>
<dbReference type="SUPFAM" id="SSF57938">
    <property type="entry name" value="DnaJ/Hsp40 cysteine-rich domain"/>
    <property type="match status" value="1"/>
</dbReference>
<accession>A0A432MMX5</accession>
<evidence type="ECO:0000256" key="11">
    <source>
        <dbReference type="ARBA" id="ARBA00053423"/>
    </source>
</evidence>
<feature type="binding site" evidence="14">
    <location>
        <position position="189"/>
    </location>
    <ligand>
        <name>Zn(2+)</name>
        <dbReference type="ChEBI" id="CHEBI:29105"/>
        <label>2</label>
    </ligand>
</feature>
<dbReference type="Gene3D" id="2.60.260.20">
    <property type="entry name" value="Urease metallochaperone UreE, N-terminal domain"/>
    <property type="match status" value="2"/>
</dbReference>
<dbReference type="InterPro" id="IPR001305">
    <property type="entry name" value="HSP_DnaJ_Cys-rich_dom"/>
</dbReference>
<feature type="binding site" evidence="14">
    <location>
        <position position="167"/>
    </location>
    <ligand>
        <name>Zn(2+)</name>
        <dbReference type="ChEBI" id="CHEBI:29105"/>
        <label>2</label>
    </ligand>
</feature>
<feature type="binding site" evidence="14">
    <location>
        <position position="153"/>
    </location>
    <ligand>
        <name>Zn(2+)</name>
        <dbReference type="ChEBI" id="CHEBI:29105"/>
        <label>1</label>
    </ligand>
</feature>
<dbReference type="InterPro" id="IPR036869">
    <property type="entry name" value="J_dom_sf"/>
</dbReference>
<keyword evidence="6 14" id="KW-0677">Repeat</keyword>
<dbReference type="GO" id="GO:0031072">
    <property type="term" value="F:heat shock protein binding"/>
    <property type="evidence" value="ECO:0007669"/>
    <property type="project" value="InterPro"/>
</dbReference>
<evidence type="ECO:0000256" key="14">
    <source>
        <dbReference type="HAMAP-Rule" id="MF_01152"/>
    </source>
</evidence>
<dbReference type="AlphaFoldDB" id="A0A432MMX5"/>
<feature type="domain" description="CR-type" evidence="17">
    <location>
        <begin position="137"/>
        <end position="215"/>
    </location>
</feature>
<feature type="binding site" evidence="14">
    <location>
        <position position="192"/>
    </location>
    <ligand>
        <name>Zn(2+)</name>
        <dbReference type="ChEBI" id="CHEBI:29105"/>
        <label>2</label>
    </ligand>
</feature>
<comment type="subunit">
    <text evidence="2 14">Homodimer.</text>
</comment>
<dbReference type="FunFam" id="1.10.287.110:FF:000034">
    <property type="entry name" value="Chaperone protein DnaJ"/>
    <property type="match status" value="1"/>
</dbReference>
<dbReference type="PROSITE" id="PS50076">
    <property type="entry name" value="DNAJ_2"/>
    <property type="match status" value="1"/>
</dbReference>
<dbReference type="InterPro" id="IPR008971">
    <property type="entry name" value="HSP40/DnaJ_pept-bd"/>
</dbReference>
<keyword evidence="3 14" id="KW-0963">Cytoplasm</keyword>
<dbReference type="PRINTS" id="PR00625">
    <property type="entry name" value="JDOMAIN"/>
</dbReference>
<protein>
    <recommendedName>
        <fullName evidence="13 14">Chaperone protein DnaJ</fullName>
    </recommendedName>
</protein>
<dbReference type="RefSeq" id="WP_126724601.1">
    <property type="nucleotide sequence ID" value="NZ_RYZH01000010.1"/>
</dbReference>
<evidence type="ECO:0000256" key="5">
    <source>
        <dbReference type="ARBA" id="ARBA00022723"/>
    </source>
</evidence>
<dbReference type="Gene3D" id="2.10.230.10">
    <property type="entry name" value="Heat shock protein DnaJ, cysteine-rich domain"/>
    <property type="match status" value="1"/>
</dbReference>
<dbReference type="CDD" id="cd10719">
    <property type="entry name" value="DnaJ_zf"/>
    <property type="match status" value="1"/>
</dbReference>
<evidence type="ECO:0000259" key="16">
    <source>
        <dbReference type="PROSITE" id="PS50076"/>
    </source>
</evidence>
<dbReference type="Pfam" id="PF00226">
    <property type="entry name" value="DnaJ"/>
    <property type="match status" value="1"/>
</dbReference>
<dbReference type="FunFam" id="2.10.230.10:FF:000002">
    <property type="entry name" value="Molecular chaperone DnaJ"/>
    <property type="match status" value="1"/>
</dbReference>
<dbReference type="NCBIfam" id="NF008035">
    <property type="entry name" value="PRK10767.1"/>
    <property type="match status" value="1"/>
</dbReference>
<dbReference type="Pfam" id="PF00684">
    <property type="entry name" value="DnaJ_CXXCXGXG"/>
    <property type="match status" value="1"/>
</dbReference>
<dbReference type="HAMAP" id="MF_01152">
    <property type="entry name" value="DnaJ"/>
    <property type="match status" value="1"/>
</dbReference>
<keyword evidence="4 14" id="KW-0235">DNA replication</keyword>
<evidence type="ECO:0000256" key="4">
    <source>
        <dbReference type="ARBA" id="ARBA00022705"/>
    </source>
</evidence>
<evidence type="ECO:0000256" key="2">
    <source>
        <dbReference type="ARBA" id="ARBA00011738"/>
    </source>
</evidence>
<keyword evidence="10 14" id="KW-0143">Chaperone</keyword>
<dbReference type="Gene3D" id="1.10.287.110">
    <property type="entry name" value="DnaJ domain"/>
    <property type="match status" value="1"/>
</dbReference>
<feature type="zinc finger region" description="CR-type" evidence="15">
    <location>
        <begin position="137"/>
        <end position="215"/>
    </location>
</feature>
<comment type="similarity">
    <text evidence="12 14">Belongs to the DnaJ family.</text>
</comment>
<evidence type="ECO:0000256" key="6">
    <source>
        <dbReference type="ARBA" id="ARBA00022737"/>
    </source>
</evidence>
<dbReference type="PROSITE" id="PS51188">
    <property type="entry name" value="ZF_CR"/>
    <property type="match status" value="1"/>
</dbReference>
<evidence type="ECO:0000256" key="12">
    <source>
        <dbReference type="ARBA" id="ARBA00061004"/>
    </source>
</evidence>
<dbReference type="GO" id="GO:0008270">
    <property type="term" value="F:zinc ion binding"/>
    <property type="evidence" value="ECO:0007669"/>
    <property type="project" value="UniProtKB-UniRule"/>
</dbReference>
<proteinExistence type="inferred from homology"/>
<dbReference type="InterPro" id="IPR036410">
    <property type="entry name" value="HSP_DnaJ_Cys-rich_dom_sf"/>
</dbReference>
<comment type="cofactor">
    <cofactor evidence="14">
        <name>Zn(2+)</name>
        <dbReference type="ChEBI" id="CHEBI:29105"/>
    </cofactor>
    <text evidence="14">Binds 2 Zn(2+) ions per monomer.</text>
</comment>
<dbReference type="GO" id="GO:0009408">
    <property type="term" value="P:response to heat"/>
    <property type="evidence" value="ECO:0007669"/>
    <property type="project" value="InterPro"/>
</dbReference>
<evidence type="ECO:0000256" key="13">
    <source>
        <dbReference type="ARBA" id="ARBA00067609"/>
    </source>
</evidence>
<dbReference type="SMART" id="SM00271">
    <property type="entry name" value="DnaJ"/>
    <property type="match status" value="1"/>
</dbReference>
<dbReference type="CDD" id="cd10747">
    <property type="entry name" value="DnaJ_C"/>
    <property type="match status" value="1"/>
</dbReference>
<feature type="repeat" description="CXXCXGXG motif" evidence="14">
    <location>
        <begin position="150"/>
        <end position="157"/>
    </location>
</feature>
<dbReference type="Proteomes" id="UP000280296">
    <property type="component" value="Unassembled WGS sequence"/>
</dbReference>
<name>A0A432MMX5_9BACT</name>
<keyword evidence="5 14" id="KW-0479">Metal-binding</keyword>
<dbReference type="InterPro" id="IPR001623">
    <property type="entry name" value="DnaJ_domain"/>
</dbReference>
<dbReference type="InterPro" id="IPR002939">
    <property type="entry name" value="DnaJ_C"/>
</dbReference>
<dbReference type="GO" id="GO:0005524">
    <property type="term" value="F:ATP binding"/>
    <property type="evidence" value="ECO:0007669"/>
    <property type="project" value="InterPro"/>
</dbReference>
<comment type="domain">
    <text evidence="14">The J domain is necessary and sufficient to stimulate DnaK ATPase activity. Zinc center 1 plays an important role in the autonomous, DnaK-independent chaperone activity of DnaJ. Zinc center 2 is essential for interaction with DnaK and for DnaJ activity.</text>
</comment>
<reference evidence="18 19" key="2">
    <citation type="submission" date="2019-01" db="EMBL/GenBank/DDBJ databases">
        <title>Tautonia sociabilis, a novel thermotolerant planctomycete of Isosphaeraceae family, isolated from a 4000 m deep subterranean habitat.</title>
        <authorList>
            <person name="Kovaleva O.L."/>
            <person name="Elcheninov A.G."/>
            <person name="Van Heerden E."/>
            <person name="Toshchakov S.V."/>
            <person name="Novikov A."/>
            <person name="Bonch-Osmolovskaya E.A."/>
            <person name="Kublanov I.V."/>
        </authorList>
    </citation>
    <scope>NUCLEOTIDE SEQUENCE [LARGE SCALE GENOMIC DNA]</scope>
    <source>
        <strain evidence="18 19">GM2012</strain>
    </source>
</reference>
<evidence type="ECO:0000256" key="10">
    <source>
        <dbReference type="ARBA" id="ARBA00023186"/>
    </source>
</evidence>
<dbReference type="InterPro" id="IPR018253">
    <property type="entry name" value="DnaJ_domain_CS"/>
</dbReference>
<dbReference type="GO" id="GO:0005737">
    <property type="term" value="C:cytoplasm"/>
    <property type="evidence" value="ECO:0007669"/>
    <property type="project" value="UniProtKB-SubCell"/>
</dbReference>
<evidence type="ECO:0000256" key="8">
    <source>
        <dbReference type="ARBA" id="ARBA00022833"/>
    </source>
</evidence>
<dbReference type="PANTHER" id="PTHR43096:SF48">
    <property type="entry name" value="CHAPERONE PROTEIN DNAJ"/>
    <property type="match status" value="1"/>
</dbReference>
<keyword evidence="19" id="KW-1185">Reference proteome</keyword>
<dbReference type="PANTHER" id="PTHR43096">
    <property type="entry name" value="DNAJ HOMOLOG 1, MITOCHONDRIAL-RELATED"/>
    <property type="match status" value="1"/>
</dbReference>
<comment type="subcellular location">
    <subcellularLocation>
        <location evidence="1 14">Cytoplasm</location>
    </subcellularLocation>
</comment>
<dbReference type="Pfam" id="PF01556">
    <property type="entry name" value="DnaJ_C"/>
    <property type="match status" value="1"/>
</dbReference>
<dbReference type="InterPro" id="IPR012724">
    <property type="entry name" value="DnaJ"/>
</dbReference>
<keyword evidence="8 14" id="KW-0862">Zinc</keyword>
<dbReference type="SUPFAM" id="SSF46565">
    <property type="entry name" value="Chaperone J-domain"/>
    <property type="match status" value="1"/>
</dbReference>
<organism evidence="18 19">
    <name type="scientific">Tautonia sociabilis</name>
    <dbReference type="NCBI Taxonomy" id="2080755"/>
    <lineage>
        <taxon>Bacteria</taxon>
        <taxon>Pseudomonadati</taxon>
        <taxon>Planctomycetota</taxon>
        <taxon>Planctomycetia</taxon>
        <taxon>Isosphaerales</taxon>
        <taxon>Isosphaeraceae</taxon>
        <taxon>Tautonia</taxon>
    </lineage>
</organism>
<keyword evidence="9 14" id="KW-0346">Stress response</keyword>
<dbReference type="GO" id="GO:0051082">
    <property type="term" value="F:unfolded protein binding"/>
    <property type="evidence" value="ECO:0007669"/>
    <property type="project" value="UniProtKB-UniRule"/>
</dbReference>
<evidence type="ECO:0000313" key="19">
    <source>
        <dbReference type="Proteomes" id="UP000280296"/>
    </source>
</evidence>
<gene>
    <name evidence="14 18" type="primary">dnaJ</name>
    <name evidence="18" type="ORF">TsocGM_07055</name>
</gene>
<evidence type="ECO:0000256" key="1">
    <source>
        <dbReference type="ARBA" id="ARBA00004496"/>
    </source>
</evidence>
<evidence type="ECO:0000256" key="15">
    <source>
        <dbReference type="PROSITE-ProRule" id="PRU00546"/>
    </source>
</evidence>
<dbReference type="SUPFAM" id="SSF49493">
    <property type="entry name" value="HSP40/DnaJ peptide-binding domain"/>
    <property type="match status" value="2"/>
</dbReference>